<feature type="chain" id="PRO_5040449375" evidence="2">
    <location>
        <begin position="19"/>
        <end position="135"/>
    </location>
</feature>
<evidence type="ECO:0000313" key="4">
    <source>
        <dbReference type="Proteomes" id="UP001153069"/>
    </source>
</evidence>
<accession>A0A9N8E794</accession>
<organism evidence="3 4">
    <name type="scientific">Seminavis robusta</name>
    <dbReference type="NCBI Taxonomy" id="568900"/>
    <lineage>
        <taxon>Eukaryota</taxon>
        <taxon>Sar</taxon>
        <taxon>Stramenopiles</taxon>
        <taxon>Ochrophyta</taxon>
        <taxon>Bacillariophyta</taxon>
        <taxon>Bacillariophyceae</taxon>
        <taxon>Bacillariophycidae</taxon>
        <taxon>Naviculales</taxon>
        <taxon>Naviculaceae</taxon>
        <taxon>Seminavis</taxon>
    </lineage>
</organism>
<feature type="region of interest" description="Disordered" evidence="1">
    <location>
        <begin position="70"/>
        <end position="89"/>
    </location>
</feature>
<dbReference type="AlphaFoldDB" id="A0A9N8E794"/>
<proteinExistence type="predicted"/>
<protein>
    <submittedName>
        <fullName evidence="3">Uncharacterized protein</fullName>
    </submittedName>
</protein>
<dbReference type="Proteomes" id="UP001153069">
    <property type="component" value="Unassembled WGS sequence"/>
</dbReference>
<keyword evidence="2" id="KW-0732">Signal</keyword>
<gene>
    <name evidence="3" type="ORF">SEMRO_756_G197800.1</name>
</gene>
<comment type="caution">
    <text evidence="3">The sequence shown here is derived from an EMBL/GenBank/DDBJ whole genome shotgun (WGS) entry which is preliminary data.</text>
</comment>
<dbReference type="EMBL" id="CAICTM010000755">
    <property type="protein sequence ID" value="CAB9516036.1"/>
    <property type="molecule type" value="Genomic_DNA"/>
</dbReference>
<reference evidence="3" key="1">
    <citation type="submission" date="2020-06" db="EMBL/GenBank/DDBJ databases">
        <authorList>
            <consortium name="Plant Systems Biology data submission"/>
        </authorList>
    </citation>
    <scope>NUCLEOTIDE SEQUENCE</scope>
    <source>
        <strain evidence="3">D6</strain>
    </source>
</reference>
<feature type="signal peptide" evidence="2">
    <location>
        <begin position="1"/>
        <end position="18"/>
    </location>
</feature>
<keyword evidence="4" id="KW-1185">Reference proteome</keyword>
<evidence type="ECO:0000256" key="1">
    <source>
        <dbReference type="SAM" id="MobiDB-lite"/>
    </source>
</evidence>
<name>A0A9N8E794_9STRA</name>
<evidence type="ECO:0000313" key="3">
    <source>
        <dbReference type="EMBL" id="CAB9516036.1"/>
    </source>
</evidence>
<sequence>MKYFALLLIACMMALAMAADDPRDLVKDRLNRKLSRNRYADEDDAATLKRIKEHDVRRQNRMRELIEQRTEQLKAHESGHRRLSDEEHTRFNRQIKAFKRKLEQVDAMSEEEYENSMQEMARSIKQMNTMGMPDL</sequence>
<evidence type="ECO:0000256" key="2">
    <source>
        <dbReference type="SAM" id="SignalP"/>
    </source>
</evidence>